<proteinExistence type="predicted"/>
<dbReference type="GO" id="GO:0006799">
    <property type="term" value="P:polyphosphate biosynthetic process"/>
    <property type="evidence" value="ECO:0007669"/>
    <property type="project" value="UniProtKB-ARBA"/>
</dbReference>
<dbReference type="KEGG" id="pbap:Pla133_04110"/>
<reference evidence="2 3" key="1">
    <citation type="submission" date="2019-02" db="EMBL/GenBank/DDBJ databases">
        <title>Deep-cultivation of Planctomycetes and their phenomic and genomic characterization uncovers novel biology.</title>
        <authorList>
            <person name="Wiegand S."/>
            <person name="Jogler M."/>
            <person name="Boedeker C."/>
            <person name="Pinto D."/>
            <person name="Vollmers J."/>
            <person name="Rivas-Marin E."/>
            <person name="Kohn T."/>
            <person name="Peeters S.H."/>
            <person name="Heuer A."/>
            <person name="Rast P."/>
            <person name="Oberbeckmann S."/>
            <person name="Bunk B."/>
            <person name="Jeske O."/>
            <person name="Meyerdierks A."/>
            <person name="Storesund J.E."/>
            <person name="Kallscheuer N."/>
            <person name="Luecker S."/>
            <person name="Lage O.M."/>
            <person name="Pohl T."/>
            <person name="Merkel B.J."/>
            <person name="Hornburger P."/>
            <person name="Mueller R.-W."/>
            <person name="Bruemmer F."/>
            <person name="Labrenz M."/>
            <person name="Spormann A.M."/>
            <person name="Op den Camp H."/>
            <person name="Overmann J."/>
            <person name="Amann R."/>
            <person name="Jetten M.S.M."/>
            <person name="Mascher T."/>
            <person name="Medema M.H."/>
            <person name="Devos D.P."/>
            <person name="Kaster A.-K."/>
            <person name="Ovreas L."/>
            <person name="Rohde M."/>
            <person name="Galperin M.Y."/>
            <person name="Jogler C."/>
        </authorList>
    </citation>
    <scope>NUCLEOTIDE SEQUENCE [LARGE SCALE GENOMIC DNA]</scope>
    <source>
        <strain evidence="2 3">Pla133</strain>
    </source>
</reference>
<keyword evidence="3" id="KW-1185">Reference proteome</keyword>
<protein>
    <submittedName>
        <fullName evidence="2">VTC domain protein</fullName>
    </submittedName>
</protein>
<sequence length="245" mass="27851">MASEEHSHLIGDYPDSLRYELKMACQESAYSQVQAHLRLDPTAPRVLYPPRRVQSIYLDTTFGRALEENLAGISHREKIRLRWYGDSAVGVRATLERKVRENTLGWKDTLKLAQPLDIEGVDRVAFIRSLRAAVTSPWQQSLDEGLEPVQWIAYQREYLTTADGRIRITIDRELRAVDLRGRWILSSVDPTPIPRVLVIEAKCAPEDYQAAQSLLSRLPFFVDRCSKFVLASDPDHGPVPSAMPI</sequence>
<evidence type="ECO:0000313" key="2">
    <source>
        <dbReference type="EMBL" id="QDU65346.1"/>
    </source>
</evidence>
<name>A0A518BEF2_9BACT</name>
<organism evidence="2 3">
    <name type="scientific">Engelhardtia mirabilis</name>
    <dbReference type="NCBI Taxonomy" id="2528011"/>
    <lineage>
        <taxon>Bacteria</taxon>
        <taxon>Pseudomonadati</taxon>
        <taxon>Planctomycetota</taxon>
        <taxon>Planctomycetia</taxon>
        <taxon>Planctomycetia incertae sedis</taxon>
        <taxon>Engelhardtia</taxon>
    </lineage>
</organism>
<accession>A0A518BEF2</accession>
<dbReference type="Pfam" id="PF09359">
    <property type="entry name" value="VTC"/>
    <property type="match status" value="1"/>
</dbReference>
<dbReference type="EMBL" id="CP036287">
    <property type="protein sequence ID" value="QDU65346.1"/>
    <property type="molecule type" value="Genomic_DNA"/>
</dbReference>
<dbReference type="InterPro" id="IPR018966">
    <property type="entry name" value="VTC_domain"/>
</dbReference>
<feature type="domain" description="VTC" evidence="1">
    <location>
        <begin position="18"/>
        <end position="230"/>
    </location>
</feature>
<dbReference type="RefSeq" id="WP_145061858.1">
    <property type="nucleotide sequence ID" value="NZ_CP036287.1"/>
</dbReference>
<gene>
    <name evidence="2" type="ORF">Pla133_04110</name>
</gene>
<evidence type="ECO:0000313" key="3">
    <source>
        <dbReference type="Proteomes" id="UP000316921"/>
    </source>
</evidence>
<dbReference type="Proteomes" id="UP000316921">
    <property type="component" value="Chromosome"/>
</dbReference>
<evidence type="ECO:0000259" key="1">
    <source>
        <dbReference type="Pfam" id="PF09359"/>
    </source>
</evidence>
<dbReference type="Gene3D" id="3.20.100.30">
    <property type="entry name" value="VTC, catalytic tunnel domain"/>
    <property type="match status" value="1"/>
</dbReference>
<dbReference type="InterPro" id="IPR042267">
    <property type="entry name" value="VTC_sf"/>
</dbReference>
<dbReference type="AlphaFoldDB" id="A0A518BEF2"/>